<dbReference type="InterPro" id="IPR050109">
    <property type="entry name" value="HTH-type_TetR-like_transc_reg"/>
</dbReference>
<dbReference type="EMBL" id="BSTX01000001">
    <property type="protein sequence ID" value="GLZ76557.1"/>
    <property type="molecule type" value="Genomic_DNA"/>
</dbReference>
<dbReference type="AlphaFoldDB" id="A0A9W6SIF6"/>
<evidence type="ECO:0000256" key="2">
    <source>
        <dbReference type="ARBA" id="ARBA00023015"/>
    </source>
</evidence>
<name>A0A9W6SIF6_9ACTN</name>
<dbReference type="Pfam" id="PF00440">
    <property type="entry name" value="TetR_N"/>
    <property type="match status" value="1"/>
</dbReference>
<evidence type="ECO:0000256" key="1">
    <source>
        <dbReference type="ARBA" id="ARBA00022491"/>
    </source>
</evidence>
<dbReference type="InterPro" id="IPR001647">
    <property type="entry name" value="HTH_TetR"/>
</dbReference>
<organism evidence="7 8">
    <name type="scientific">Actinorhabdospora filicis</name>
    <dbReference type="NCBI Taxonomy" id="1785913"/>
    <lineage>
        <taxon>Bacteria</taxon>
        <taxon>Bacillati</taxon>
        <taxon>Actinomycetota</taxon>
        <taxon>Actinomycetes</taxon>
        <taxon>Micromonosporales</taxon>
        <taxon>Micromonosporaceae</taxon>
        <taxon>Actinorhabdospora</taxon>
    </lineage>
</organism>
<dbReference type="GO" id="GO:0000976">
    <property type="term" value="F:transcription cis-regulatory region binding"/>
    <property type="evidence" value="ECO:0007669"/>
    <property type="project" value="TreeGrafter"/>
</dbReference>
<keyword evidence="4" id="KW-0804">Transcription</keyword>
<reference evidence="7" key="1">
    <citation type="submission" date="2023-03" db="EMBL/GenBank/DDBJ databases">
        <title>Actinorhabdospora filicis NBRC 111898.</title>
        <authorList>
            <person name="Ichikawa N."/>
            <person name="Sato H."/>
            <person name="Tonouchi N."/>
        </authorList>
    </citation>
    <scope>NUCLEOTIDE SEQUENCE</scope>
    <source>
        <strain evidence="7">NBRC 111898</strain>
    </source>
</reference>
<dbReference type="PANTHER" id="PTHR30055:SF151">
    <property type="entry name" value="TRANSCRIPTIONAL REGULATORY PROTEIN"/>
    <property type="match status" value="1"/>
</dbReference>
<gene>
    <name evidence="7" type="ORF">Afil01_13640</name>
</gene>
<dbReference type="PRINTS" id="PR00455">
    <property type="entry name" value="HTHTETR"/>
</dbReference>
<dbReference type="SUPFAM" id="SSF48498">
    <property type="entry name" value="Tetracyclin repressor-like, C-terminal domain"/>
    <property type="match status" value="1"/>
</dbReference>
<dbReference type="Gene3D" id="1.10.10.60">
    <property type="entry name" value="Homeodomain-like"/>
    <property type="match status" value="1"/>
</dbReference>
<dbReference type="RefSeq" id="WP_285661732.1">
    <property type="nucleotide sequence ID" value="NZ_BSTX01000001.1"/>
</dbReference>
<feature type="DNA-binding region" description="H-T-H motif" evidence="5">
    <location>
        <begin position="29"/>
        <end position="48"/>
    </location>
</feature>
<dbReference type="Gene3D" id="1.10.357.10">
    <property type="entry name" value="Tetracycline Repressor, domain 2"/>
    <property type="match status" value="1"/>
</dbReference>
<keyword evidence="3 5" id="KW-0238">DNA-binding</keyword>
<dbReference type="PANTHER" id="PTHR30055">
    <property type="entry name" value="HTH-TYPE TRANSCRIPTIONAL REGULATOR RUTR"/>
    <property type="match status" value="1"/>
</dbReference>
<dbReference type="InterPro" id="IPR036271">
    <property type="entry name" value="Tet_transcr_reg_TetR-rel_C_sf"/>
</dbReference>
<dbReference type="Pfam" id="PF02909">
    <property type="entry name" value="TetR_C_1"/>
    <property type="match status" value="1"/>
</dbReference>
<evidence type="ECO:0000259" key="6">
    <source>
        <dbReference type="PROSITE" id="PS50977"/>
    </source>
</evidence>
<evidence type="ECO:0000256" key="3">
    <source>
        <dbReference type="ARBA" id="ARBA00023125"/>
    </source>
</evidence>
<dbReference type="GO" id="GO:0045892">
    <property type="term" value="P:negative regulation of DNA-templated transcription"/>
    <property type="evidence" value="ECO:0007669"/>
    <property type="project" value="InterPro"/>
</dbReference>
<feature type="domain" description="HTH tetR-type" evidence="6">
    <location>
        <begin position="6"/>
        <end position="66"/>
    </location>
</feature>
<proteinExistence type="predicted"/>
<dbReference type="PROSITE" id="PS50977">
    <property type="entry name" value="HTH_TETR_2"/>
    <property type="match status" value="1"/>
</dbReference>
<dbReference type="Proteomes" id="UP001165079">
    <property type="component" value="Unassembled WGS sequence"/>
</dbReference>
<dbReference type="GO" id="GO:0003700">
    <property type="term" value="F:DNA-binding transcription factor activity"/>
    <property type="evidence" value="ECO:0007669"/>
    <property type="project" value="TreeGrafter"/>
</dbReference>
<keyword evidence="8" id="KW-1185">Reference proteome</keyword>
<evidence type="ECO:0000313" key="7">
    <source>
        <dbReference type="EMBL" id="GLZ76557.1"/>
    </source>
</evidence>
<comment type="caution">
    <text evidence="7">The sequence shown here is derived from an EMBL/GenBank/DDBJ whole genome shotgun (WGS) entry which is preliminary data.</text>
</comment>
<keyword evidence="1" id="KW-0678">Repressor</keyword>
<protein>
    <submittedName>
        <fullName evidence="7">TetR family transcriptional regulator</fullName>
    </submittedName>
</protein>
<sequence>MPAKPRLTREAMVAAAMRLLDEVGLDGLTVRRLAEELGVRSPALYWHVKTKRELLDAVAEELILAGGMGPPAAGETWRDWLGRRARGYRAALLAHRDGARIVAQARSVSPATVRFFDTELAALTGFGFTPAVALRTIAALTYYVHGSVLQEQAAVSAPPVGVEPGETLARAVREGASTVGEATFEHGLAAMLAGMGPGQVSA</sequence>
<dbReference type="SUPFAM" id="SSF46689">
    <property type="entry name" value="Homeodomain-like"/>
    <property type="match status" value="1"/>
</dbReference>
<dbReference type="InterPro" id="IPR003012">
    <property type="entry name" value="Tet_transcr_reg_TetR"/>
</dbReference>
<dbReference type="InterPro" id="IPR009057">
    <property type="entry name" value="Homeodomain-like_sf"/>
</dbReference>
<dbReference type="PRINTS" id="PR00400">
    <property type="entry name" value="TETREPRESSOR"/>
</dbReference>
<evidence type="ECO:0000313" key="8">
    <source>
        <dbReference type="Proteomes" id="UP001165079"/>
    </source>
</evidence>
<evidence type="ECO:0000256" key="4">
    <source>
        <dbReference type="ARBA" id="ARBA00023163"/>
    </source>
</evidence>
<dbReference type="GO" id="GO:0046677">
    <property type="term" value="P:response to antibiotic"/>
    <property type="evidence" value="ECO:0007669"/>
    <property type="project" value="InterPro"/>
</dbReference>
<dbReference type="InterPro" id="IPR004111">
    <property type="entry name" value="Repressor_TetR_C"/>
</dbReference>
<keyword evidence="2" id="KW-0805">Transcription regulation</keyword>
<evidence type="ECO:0000256" key="5">
    <source>
        <dbReference type="PROSITE-ProRule" id="PRU00335"/>
    </source>
</evidence>
<accession>A0A9W6SIF6</accession>